<dbReference type="OrthoDB" id="8872210at2"/>
<evidence type="ECO:0000313" key="3">
    <source>
        <dbReference type="Proteomes" id="UP000231194"/>
    </source>
</evidence>
<dbReference type="AlphaFoldDB" id="A0A2M8REZ9"/>
<dbReference type="InterPro" id="IPR036928">
    <property type="entry name" value="AS_sf"/>
</dbReference>
<organism evidence="2 3">
    <name type="scientific">Bradyrhizobium forestalis</name>
    <dbReference type="NCBI Taxonomy" id="1419263"/>
    <lineage>
        <taxon>Bacteria</taxon>
        <taxon>Pseudomonadati</taxon>
        <taxon>Pseudomonadota</taxon>
        <taxon>Alphaproteobacteria</taxon>
        <taxon>Hyphomicrobiales</taxon>
        <taxon>Nitrobacteraceae</taxon>
        <taxon>Bradyrhizobium</taxon>
    </lineage>
</organism>
<keyword evidence="3" id="KW-1185">Reference proteome</keyword>
<gene>
    <name evidence="2" type="ORF">CVM73_04690</name>
</gene>
<accession>A0A2M8REZ9</accession>
<evidence type="ECO:0000313" key="2">
    <source>
        <dbReference type="EMBL" id="PJG56392.1"/>
    </source>
</evidence>
<protein>
    <submittedName>
        <fullName evidence="2">Amidase</fullName>
    </submittedName>
</protein>
<reference evidence="2 3" key="1">
    <citation type="submission" date="2017-11" db="EMBL/GenBank/DDBJ databases">
        <title>Bradyrhizobium forestalis sp. nov., an efficient nitrogen-fixing bacterium isolated from nodules of forest legume species in the Amazon.</title>
        <authorList>
            <person name="Costa E.M."/>
            <person name="Guimaraes A."/>
            <person name="Carvalho T.S."/>
            <person name="Rodrigues T.L."/>
            <person name="Ribeiro P.R.A."/>
            <person name="Lebbe L."/>
            <person name="Willems A."/>
            <person name="Moreira F.M.S."/>
        </authorList>
    </citation>
    <scope>NUCLEOTIDE SEQUENCE [LARGE SCALE GENOMIC DNA]</scope>
    <source>
        <strain evidence="2 3">INPA54B</strain>
    </source>
</reference>
<dbReference type="SUPFAM" id="SSF75304">
    <property type="entry name" value="Amidase signature (AS) enzymes"/>
    <property type="match status" value="1"/>
</dbReference>
<dbReference type="RefSeq" id="WP_100231114.1">
    <property type="nucleotide sequence ID" value="NZ_PGVG01000003.1"/>
</dbReference>
<feature type="domain" description="Amidase" evidence="1">
    <location>
        <begin position="48"/>
        <end position="525"/>
    </location>
</feature>
<dbReference type="Pfam" id="PF01425">
    <property type="entry name" value="Amidase"/>
    <property type="match status" value="1"/>
</dbReference>
<evidence type="ECO:0000259" key="1">
    <source>
        <dbReference type="Pfam" id="PF01425"/>
    </source>
</evidence>
<dbReference type="NCBIfam" id="NF005300">
    <property type="entry name" value="PRK06828.1"/>
    <property type="match status" value="1"/>
</dbReference>
<name>A0A2M8REZ9_9BRAD</name>
<proteinExistence type="predicted"/>
<comment type="caution">
    <text evidence="2">The sequence shown here is derived from an EMBL/GenBank/DDBJ whole genome shotgun (WGS) entry which is preliminary data.</text>
</comment>
<dbReference type="InterPro" id="IPR023631">
    <property type="entry name" value="Amidase_dom"/>
</dbReference>
<dbReference type="EMBL" id="PGVG01000003">
    <property type="protein sequence ID" value="PJG56392.1"/>
    <property type="molecule type" value="Genomic_DNA"/>
</dbReference>
<sequence length="547" mass="57653">MQKPSRRDAGTAAAAVSAEAPISLELDHASMSDIAHALAGGRVTATALVKAYLARIEDYDRDGPKLNAVRALNPDALAIAGKLDSTKPSAERPLAGIPILVKDNIATGDEQPTTAGSLALEGAHARADATIVKLLRHAGAVILGKANLTEFSNMLAIDMPHGYSSLGGQVKNPYAPALVDDHGFPLVTSGGSSAGSAVAVAAGLCAASIGTETSGSLLFPASQNGLVTVKPTVGLISRAGIVPIAHSQDTAGPMTRTVRDAAMLLNVLAAKDPLDPVTERQRRPVDFTAGLTRDAMKGVRIGVPSDPADPLNDCYYGKLRPDWIKLMTEAIEVLEDLGAVIVRASMPTLGWIGGPGTTMAVLNRNPLSEHKGTVARPPVVFIYELKRDLDLYLRDWATDTEIRSIADIVAFNEAHADRALRFGQDHFLAASMTRGDLSEREYKSARAMDLLSAKTRGMDAYMNQHKLDAVLFAGAMGASIAAKAGYPSVMVPGGLIAGTTDGKDTPDYPLGVTFAGRAWSEHMLLRLAYAYEQASDMRKPPPGWPGL</sequence>
<dbReference type="PANTHER" id="PTHR42678">
    <property type="entry name" value="AMIDASE"/>
    <property type="match status" value="1"/>
</dbReference>
<dbReference type="PANTHER" id="PTHR42678:SF34">
    <property type="entry name" value="OS04G0183300 PROTEIN"/>
    <property type="match status" value="1"/>
</dbReference>
<dbReference type="Gene3D" id="3.90.1300.10">
    <property type="entry name" value="Amidase signature (AS) domain"/>
    <property type="match status" value="1"/>
</dbReference>
<dbReference type="Proteomes" id="UP000231194">
    <property type="component" value="Unassembled WGS sequence"/>
</dbReference>